<keyword evidence="7" id="KW-0479">Metal-binding</keyword>
<sequence>MDVTRPTHHVVQRTSFHLLTPDQIRKLSVRAITNPEIFDQLNHPTRGGLYDPALGPVDKAGRCGTCGLGAFQCPGHFGHIDLAVPVYAPLLFAQMYQLLKQTCLYCHHFRCGPLKTQVCLLKLQLLDAGLLIETKELENLIHQRGDMEDGDEKQDVDSILLRLRQHVLQLLTKAKEENGFRRGTQPKDGAVSEYRMRVIGEFLKRASTTSNVCQHCRGYIPALYRHAGTKIFVNPLRKNLQVMMDAKGMDAERVFGDDDEPDATAETVKGMKFLTPMHVYEHLRRLWKNEHVLCQAMFGSQLRHPRATQTLSPVDHRIFFSEVIAVPPTRFRPPSVFGGDQFDHPQNTYLVEIIRQNQRIIELRTSMQDAGKKPEKMEQMDTDKATAAYPAFTELIKTWVQLQEQVNFLFDSSRNISGGKIPPPGVKQILEKKEGLFRKHMMGKRVNYAARSVISPDPNIETSEIGVPMVFAKKLTYPEPVTDFNVAELRQAVINGPETHPGAALVQMEDGTLANLETMDKSARIALANQLCTPSTSLLVEGANTSGLGDQPIGGKRVMRHIRNGDIVLMNRQPTLHKPSIMAHRVRVLPGEKTIRMHYANCNTFNADFDGDEMNMHFPQSELGRAEAYTIANTNNQYLVPTDGSPLRGLIQDHIVTGVILTLKDTWLTEETYQQLLWGALPETEARVLTIPPAILKPQPLWSGKQVITTVLANLTHGRAPLNLTCNCKISAKMWGPSHAAEAQVQVSDGYLVTGVMDKSQFGASAYGITHAVYELYGPDAAGSLLTTVGRLLTRFDQFIGFTCRMDDLLLNAAANDRRRALIDASHALGRQIVAEYGKVDVDDREEVCGAMERILRSDELMRGLDGVMKVKMNELTSKIIETCLPDGQQRLFPLNNMSLMTLSGAKGSMVNFSQIAGLLGQQELEGRRVPTMVSGKTHPAFPVFDPRARAGGYITQRFLTGIRPQEFFFHCMAGREGLIDTAVKTSRSGYLQRCLVKHLESLRVHYDGTVRDSDGAILQFHYGEDGLDVVKQKYLRNFGFCESNFALIAQQCQPALALGRVNTETAVKAGKRALRKPGKYEPVLARYSPRVFLGAVSERFQGGLDAFNVASVDATQFRAVMWLRYMRALVEPGEAVGLLAAQSVGEPSTQMTLNTFHFAGFGAKNVTLGIPRLREIIMTASQKIKTPSITIPLRADATVTAEELAKRMSRLTLKQLLQDIQVTERYLSARLVNAATNLGKRAHVYSVTLQFIPVVECLEQFGCEPSEIQTAVEGNFVAVLLNAIEKTLKRMGNQGKDLILRSRVEKPERSEKNDEADNDRPGKADDSSSEEESESEGEAKTELRRMTELQEDDSDNAEDVDNNESDNPENGDISSKPEVIAHTVTEARKDSLLGQTRMIRNYRYDQLTNTVVLDIVHPASHPKLLLLDILERHVGDVVVRQIPNIVRVFPQREDNAPVAISTEGANIPGLWDHPATQNLDLRSLLSNDVHAILTHYGVEAARATIVREVAAVFAVYGISVDPRHLALIADYMTCGGGYRPFNRMGMSTAPSPLLQMTFETTLGFLRQAALVGEWDDLKSPSSRIVMGLPVALGTGSFELRQPLHVSEA</sequence>
<accession>A0A2H9TQD1</accession>
<reference evidence="17 18" key="1">
    <citation type="submission" date="2016-10" db="EMBL/GenBank/DDBJ databases">
        <title>The genome of Paramicrosporidium saccamoebae is the missing link in understanding Cryptomycota and Microsporidia evolution.</title>
        <authorList>
            <person name="Quandt C.A."/>
            <person name="Beaudet D."/>
            <person name="Corsaro D."/>
            <person name="Michel R."/>
            <person name="Corradi N."/>
            <person name="James T."/>
        </authorList>
    </citation>
    <scope>NUCLEOTIDE SEQUENCE [LARGE SCALE GENOMIC DNA]</scope>
    <source>
        <strain evidence="17 18">KSL3</strain>
    </source>
</reference>
<keyword evidence="11" id="KW-0539">Nucleus</keyword>
<dbReference type="CDD" id="cd02735">
    <property type="entry name" value="RNAP_I_Rpa1_C"/>
    <property type="match status" value="1"/>
</dbReference>
<dbReference type="Pfam" id="PF00623">
    <property type="entry name" value="RNA_pol_Rpb1_2"/>
    <property type="match status" value="1"/>
</dbReference>
<dbReference type="InterPro" id="IPR047107">
    <property type="entry name" value="DNA-dir_RNA_pol1_lsu_C"/>
</dbReference>
<comment type="subunit">
    <text evidence="3">Component of the RNA polymerase I (Pol I) complex consisting of at least 13 subunits.</text>
</comment>
<evidence type="ECO:0000256" key="3">
    <source>
        <dbReference type="ARBA" id="ARBA00011251"/>
    </source>
</evidence>
<evidence type="ECO:0000256" key="12">
    <source>
        <dbReference type="ARBA" id="ARBA00048552"/>
    </source>
</evidence>
<feature type="compositionally biased region" description="Acidic residues" evidence="15">
    <location>
        <begin position="1350"/>
        <end position="1370"/>
    </location>
</feature>
<feature type="domain" description="RNA polymerase N-terminal" evidence="16">
    <location>
        <begin position="317"/>
        <end position="662"/>
    </location>
</feature>
<dbReference type="InterPro" id="IPR007066">
    <property type="entry name" value="RNA_pol_Rpb1_3"/>
</dbReference>
<keyword evidence="9" id="KW-0460">Magnesium</keyword>
<keyword evidence="4 14" id="KW-0240">DNA-directed RNA polymerase</keyword>
<keyword evidence="6 14" id="KW-0548">Nucleotidyltransferase</keyword>
<evidence type="ECO:0000256" key="6">
    <source>
        <dbReference type="ARBA" id="ARBA00022695"/>
    </source>
</evidence>
<dbReference type="PANTHER" id="PTHR19376">
    <property type="entry name" value="DNA-DIRECTED RNA POLYMERASE"/>
    <property type="match status" value="1"/>
</dbReference>
<dbReference type="InterPro" id="IPR007083">
    <property type="entry name" value="RNA_pol_Rpb1_4"/>
</dbReference>
<feature type="region of interest" description="Disordered" evidence="15">
    <location>
        <begin position="1300"/>
        <end position="1379"/>
    </location>
</feature>
<dbReference type="InterPro" id="IPR015699">
    <property type="entry name" value="DNA-dir_RNA_pol1_lsu_N"/>
</dbReference>
<keyword evidence="8" id="KW-0862">Zinc</keyword>
<comment type="subcellular location">
    <subcellularLocation>
        <location evidence="1">Nucleus</location>
    </subcellularLocation>
</comment>
<dbReference type="Gene3D" id="1.10.132.30">
    <property type="match status" value="1"/>
</dbReference>
<dbReference type="SMART" id="SM00663">
    <property type="entry name" value="RPOLA_N"/>
    <property type="match status" value="1"/>
</dbReference>
<dbReference type="EC" id="2.7.7.6" evidence="14"/>
<feature type="compositionally biased region" description="Basic and acidic residues" evidence="15">
    <location>
        <begin position="1300"/>
        <end position="1327"/>
    </location>
</feature>
<dbReference type="InterPro" id="IPR007080">
    <property type="entry name" value="RNA_pol_Rpb1_1"/>
</dbReference>
<feature type="compositionally biased region" description="Acidic residues" evidence="15">
    <location>
        <begin position="1328"/>
        <end position="1337"/>
    </location>
</feature>
<name>A0A2H9TQD1_9FUNG</name>
<evidence type="ECO:0000256" key="9">
    <source>
        <dbReference type="ARBA" id="ARBA00022842"/>
    </source>
</evidence>
<evidence type="ECO:0000256" key="11">
    <source>
        <dbReference type="ARBA" id="ARBA00023242"/>
    </source>
</evidence>
<evidence type="ECO:0000256" key="7">
    <source>
        <dbReference type="ARBA" id="ARBA00022723"/>
    </source>
</evidence>
<dbReference type="Pfam" id="PF04983">
    <property type="entry name" value="RNA_pol_Rpb1_3"/>
    <property type="match status" value="1"/>
</dbReference>
<dbReference type="GO" id="GO:0003899">
    <property type="term" value="F:DNA-directed RNA polymerase activity"/>
    <property type="evidence" value="ECO:0007669"/>
    <property type="project" value="UniProtKB-EC"/>
</dbReference>
<dbReference type="Pfam" id="PF04998">
    <property type="entry name" value="RNA_pol_Rpb1_5"/>
    <property type="match status" value="1"/>
</dbReference>
<keyword evidence="18" id="KW-1185">Reference proteome</keyword>
<keyword evidence="5 14" id="KW-0808">Transferase</keyword>
<dbReference type="Pfam" id="PF04997">
    <property type="entry name" value="RNA_pol_Rpb1_1"/>
    <property type="match status" value="1"/>
</dbReference>
<dbReference type="Proteomes" id="UP000240830">
    <property type="component" value="Unassembled WGS sequence"/>
</dbReference>
<dbReference type="InterPro" id="IPR000722">
    <property type="entry name" value="RNA_pol_asu"/>
</dbReference>
<evidence type="ECO:0000256" key="15">
    <source>
        <dbReference type="SAM" id="MobiDB-lite"/>
    </source>
</evidence>
<dbReference type="Gene3D" id="3.30.1490.180">
    <property type="entry name" value="RNA polymerase ii"/>
    <property type="match status" value="1"/>
</dbReference>
<dbReference type="InterPro" id="IPR045867">
    <property type="entry name" value="DNA-dir_RpoC_beta_prime"/>
</dbReference>
<dbReference type="SUPFAM" id="SSF64484">
    <property type="entry name" value="beta and beta-prime subunits of DNA dependent RNA-polymerase"/>
    <property type="match status" value="1"/>
</dbReference>
<dbReference type="Gene3D" id="1.10.150.390">
    <property type="match status" value="1"/>
</dbReference>
<comment type="function">
    <text evidence="13">DNA-dependent RNA polymerase catalyzes the transcription of DNA into RNA using the four ribonucleoside triphosphates as substrates. Largest and catalytic core component of RNA polymerase I which synthesizes ribosomal RNA precursors. Forms the polymerase active center together with the second largest subunit. A single stranded DNA template strand of the promoter is positioned within the central active site cleft of Pol I. A bridging helix emanates from RPA1 and crosses the cleft near the catalytic site and is thought to promote translocation of Pol I by acting as a ratchet that moves the RNA-DNA hybrid through the active site by switching from straight to bent conformations at each step of nucleotide addition.</text>
</comment>
<dbReference type="InterPro" id="IPR006592">
    <property type="entry name" value="RNA_pol_N"/>
</dbReference>
<organism evidence="17 18">
    <name type="scientific">Paramicrosporidium saccamoebae</name>
    <dbReference type="NCBI Taxonomy" id="1246581"/>
    <lineage>
        <taxon>Eukaryota</taxon>
        <taxon>Fungi</taxon>
        <taxon>Fungi incertae sedis</taxon>
        <taxon>Cryptomycota</taxon>
        <taxon>Cryptomycota incertae sedis</taxon>
        <taxon>Paramicrosporidium</taxon>
    </lineage>
</organism>
<dbReference type="InterPro" id="IPR007081">
    <property type="entry name" value="RNA_pol_Rpb1_5"/>
</dbReference>
<evidence type="ECO:0000313" key="17">
    <source>
        <dbReference type="EMBL" id="PJF19955.1"/>
    </source>
</evidence>
<evidence type="ECO:0000256" key="8">
    <source>
        <dbReference type="ARBA" id="ARBA00022833"/>
    </source>
</evidence>
<evidence type="ECO:0000256" key="1">
    <source>
        <dbReference type="ARBA" id="ARBA00004123"/>
    </source>
</evidence>
<dbReference type="InterPro" id="IPR044893">
    <property type="entry name" value="RNA_pol_Rpb1_clamp_domain"/>
</dbReference>
<dbReference type="Gene3D" id="1.10.357.120">
    <property type="match status" value="1"/>
</dbReference>
<comment type="similarity">
    <text evidence="2 14">Belongs to the RNA polymerase beta' chain family.</text>
</comment>
<keyword evidence="10 14" id="KW-0804">Transcription</keyword>
<dbReference type="STRING" id="1246581.A0A2H9TQD1"/>
<evidence type="ECO:0000259" key="16">
    <source>
        <dbReference type="SMART" id="SM00663"/>
    </source>
</evidence>
<dbReference type="InterPro" id="IPR038120">
    <property type="entry name" value="Rpb1_funnel_sf"/>
</dbReference>
<evidence type="ECO:0000256" key="13">
    <source>
        <dbReference type="ARBA" id="ARBA00053996"/>
    </source>
</evidence>
<comment type="caution">
    <text evidence="17">The sequence shown here is derived from an EMBL/GenBank/DDBJ whole genome shotgun (WGS) entry which is preliminary data.</text>
</comment>
<dbReference type="Pfam" id="PF05000">
    <property type="entry name" value="RNA_pol_Rpb1_4"/>
    <property type="match status" value="1"/>
</dbReference>
<dbReference type="OrthoDB" id="270392at2759"/>
<evidence type="ECO:0000256" key="5">
    <source>
        <dbReference type="ARBA" id="ARBA00022679"/>
    </source>
</evidence>
<dbReference type="Gene3D" id="3.30.70.2850">
    <property type="match status" value="1"/>
</dbReference>
<dbReference type="CDD" id="cd01435">
    <property type="entry name" value="RNAP_I_RPA1_N"/>
    <property type="match status" value="1"/>
</dbReference>
<comment type="catalytic activity">
    <reaction evidence="12 14">
        <text>RNA(n) + a ribonucleoside 5'-triphosphate = RNA(n+1) + diphosphate</text>
        <dbReference type="Rhea" id="RHEA:21248"/>
        <dbReference type="Rhea" id="RHEA-COMP:14527"/>
        <dbReference type="Rhea" id="RHEA-COMP:17342"/>
        <dbReference type="ChEBI" id="CHEBI:33019"/>
        <dbReference type="ChEBI" id="CHEBI:61557"/>
        <dbReference type="ChEBI" id="CHEBI:140395"/>
        <dbReference type="EC" id="2.7.7.6"/>
    </reaction>
</comment>
<dbReference type="FunFam" id="3.30.1490.180:FF:000003">
    <property type="entry name" value="DNA-directed RNA polymerase subunit"/>
    <property type="match status" value="1"/>
</dbReference>
<evidence type="ECO:0000256" key="14">
    <source>
        <dbReference type="RuleBase" id="RU004279"/>
    </source>
</evidence>
<feature type="compositionally biased region" description="Basic and acidic residues" evidence="15">
    <location>
        <begin position="1338"/>
        <end position="1349"/>
    </location>
</feature>
<dbReference type="Gene3D" id="4.10.860.120">
    <property type="entry name" value="RNA polymerase II, clamp domain"/>
    <property type="match status" value="1"/>
</dbReference>
<proteinExistence type="inferred from homology"/>
<dbReference type="GO" id="GO:0003677">
    <property type="term" value="F:DNA binding"/>
    <property type="evidence" value="ECO:0007669"/>
    <property type="project" value="InterPro"/>
</dbReference>
<dbReference type="GO" id="GO:0006351">
    <property type="term" value="P:DNA-templated transcription"/>
    <property type="evidence" value="ECO:0007669"/>
    <property type="project" value="InterPro"/>
</dbReference>
<dbReference type="Gene3D" id="2.40.40.20">
    <property type="match status" value="1"/>
</dbReference>
<evidence type="ECO:0000256" key="2">
    <source>
        <dbReference type="ARBA" id="ARBA00006460"/>
    </source>
</evidence>
<dbReference type="GO" id="GO:0046872">
    <property type="term" value="F:metal ion binding"/>
    <property type="evidence" value="ECO:0007669"/>
    <property type="project" value="UniProtKB-KW"/>
</dbReference>
<dbReference type="EMBL" id="MTSL01000022">
    <property type="protein sequence ID" value="PJF19955.1"/>
    <property type="molecule type" value="Genomic_DNA"/>
</dbReference>
<dbReference type="Gene3D" id="1.10.274.100">
    <property type="entry name" value="RNA polymerase Rpb1, domain 3"/>
    <property type="match status" value="1"/>
</dbReference>
<dbReference type="FunFam" id="4.10.860.120:FF:000006">
    <property type="entry name" value="DNA-directed RNA polymerase subunit"/>
    <property type="match status" value="1"/>
</dbReference>
<gene>
    <name evidence="17" type="ORF">PSACC_00228</name>
</gene>
<dbReference type="FunFam" id="1.10.150.390:FF:000005">
    <property type="entry name" value="DNA-directed RNA polymerase subunit"/>
    <property type="match status" value="1"/>
</dbReference>
<dbReference type="PANTHER" id="PTHR19376:SF11">
    <property type="entry name" value="DNA-DIRECTED RNA POLYMERASE I SUBUNIT RPA1"/>
    <property type="match status" value="1"/>
</dbReference>
<evidence type="ECO:0000256" key="10">
    <source>
        <dbReference type="ARBA" id="ARBA00023163"/>
    </source>
</evidence>
<evidence type="ECO:0000313" key="18">
    <source>
        <dbReference type="Proteomes" id="UP000240830"/>
    </source>
</evidence>
<dbReference type="InterPro" id="IPR042102">
    <property type="entry name" value="RNA_pol_Rpb1_3_sf"/>
</dbReference>
<dbReference type="GO" id="GO:0005736">
    <property type="term" value="C:RNA polymerase I complex"/>
    <property type="evidence" value="ECO:0007669"/>
    <property type="project" value="UniProtKB-ARBA"/>
</dbReference>
<protein>
    <recommendedName>
        <fullName evidence="14">DNA-directed RNA polymerase subunit</fullName>
        <ecNumber evidence="14">2.7.7.6</ecNumber>
    </recommendedName>
</protein>
<evidence type="ECO:0000256" key="4">
    <source>
        <dbReference type="ARBA" id="ARBA00022478"/>
    </source>
</evidence>
<dbReference type="FunFam" id="2.40.40.20:FF:000019">
    <property type="entry name" value="DNA-directed RNA polymerase II subunit RPB1"/>
    <property type="match status" value="1"/>
</dbReference>
<dbReference type="Gene3D" id="6.10.250.2940">
    <property type="match status" value="1"/>
</dbReference>